<keyword evidence="7" id="KW-0560">Oxidoreductase</keyword>
<dbReference type="EMBL" id="FZOJ01000029">
    <property type="protein sequence ID" value="SNS95091.1"/>
    <property type="molecule type" value="Genomic_DNA"/>
</dbReference>
<evidence type="ECO:0000256" key="5">
    <source>
        <dbReference type="ARBA" id="ARBA00022842"/>
    </source>
</evidence>
<accession>A0A239ING3</accession>
<comment type="cofactor">
    <cofactor evidence="2">
        <name>Mg(2+)</name>
        <dbReference type="ChEBI" id="CHEBI:18420"/>
    </cofactor>
</comment>
<dbReference type="Proteomes" id="UP000198304">
    <property type="component" value="Unassembled WGS sequence"/>
</dbReference>
<keyword evidence="11" id="KW-1185">Reference proteome</keyword>
<dbReference type="InterPro" id="IPR024084">
    <property type="entry name" value="IsoPropMal-DH-like_dom"/>
</dbReference>
<dbReference type="PANTHER" id="PTHR11835:SF34">
    <property type="entry name" value="ISOCITRATE DEHYDROGENASE [NAD] SUBUNIT ALPHA, MITOCHONDRIAL"/>
    <property type="match status" value="1"/>
</dbReference>
<dbReference type="SMART" id="SM01329">
    <property type="entry name" value="Iso_dh"/>
    <property type="match status" value="1"/>
</dbReference>
<protein>
    <submittedName>
        <fullName evidence="10">Isocitrate dehydrogenase (NAD+)</fullName>
    </submittedName>
</protein>
<comment type="cofactor">
    <cofactor evidence="1">
        <name>Mn(2+)</name>
        <dbReference type="ChEBI" id="CHEBI:29035"/>
    </cofactor>
</comment>
<dbReference type="AlphaFoldDB" id="A0A239ING3"/>
<gene>
    <name evidence="10" type="ORF">SAMN05446037_102923</name>
</gene>
<evidence type="ECO:0000256" key="7">
    <source>
        <dbReference type="ARBA" id="ARBA00023002"/>
    </source>
</evidence>
<reference evidence="10 11" key="1">
    <citation type="submission" date="2017-06" db="EMBL/GenBank/DDBJ databases">
        <authorList>
            <person name="Kim H.J."/>
            <person name="Triplett B.A."/>
        </authorList>
    </citation>
    <scope>NUCLEOTIDE SEQUENCE [LARGE SCALE GENOMIC DNA]</scope>
    <source>
        <strain evidence="10 11">SCA</strain>
    </source>
</reference>
<dbReference type="SUPFAM" id="SSF53659">
    <property type="entry name" value="Isocitrate/Isopropylmalate dehydrogenase-like"/>
    <property type="match status" value="1"/>
</dbReference>
<dbReference type="GO" id="GO:0004449">
    <property type="term" value="F:isocitrate dehydrogenase (NAD+) activity"/>
    <property type="evidence" value="ECO:0007669"/>
    <property type="project" value="TreeGrafter"/>
</dbReference>
<evidence type="ECO:0000313" key="11">
    <source>
        <dbReference type="Proteomes" id="UP000198304"/>
    </source>
</evidence>
<dbReference type="GO" id="GO:0006099">
    <property type="term" value="P:tricarboxylic acid cycle"/>
    <property type="evidence" value="ECO:0007669"/>
    <property type="project" value="InterPro"/>
</dbReference>
<dbReference type="GO" id="GO:0000287">
    <property type="term" value="F:magnesium ion binding"/>
    <property type="evidence" value="ECO:0007669"/>
    <property type="project" value="InterPro"/>
</dbReference>
<evidence type="ECO:0000313" key="10">
    <source>
        <dbReference type="EMBL" id="SNS95091.1"/>
    </source>
</evidence>
<dbReference type="InterPro" id="IPR019818">
    <property type="entry name" value="IsoCit/isopropylmalate_DH_CS"/>
</dbReference>
<dbReference type="PROSITE" id="PS00470">
    <property type="entry name" value="IDH_IMDH"/>
    <property type="match status" value="1"/>
</dbReference>
<dbReference type="Pfam" id="PF00180">
    <property type="entry name" value="Iso_dh"/>
    <property type="match status" value="1"/>
</dbReference>
<name>A0A239ING3_9FIRM</name>
<dbReference type="NCBIfam" id="TIGR00175">
    <property type="entry name" value="mito_nad_idh"/>
    <property type="match status" value="1"/>
</dbReference>
<sequence length="336" mass="36198">MKTITLIPGDGIGVEVTAAVQKVIAATDVAITWEIVNGGEEAYKATGQYIPDALLESISKNKIAFKGPITTPIGTGFKSINVTLRQKYNTYANVRPVKSIAGIKTPFNDVDLVIVRENSEDLYCGIEHLVTEGVAESIKVITKKASLRIGEYAFQYAKAHGRKKVTAVHKANIMKISDGLFLDCIRAVAKKYPEIEYEEVIVDNMCMQLVMYPEKYDVLVLPNLYGDIVSDLAAGLVGGLGLVPGSNIGEDIAIFEAVHGSAPQIAGKNLANPTACILSAAMMLDYINEKAAANLIREAVATVIKEGKYTTTDIGGTATTEEITEAICDKIKRQLL</sequence>
<keyword evidence="5" id="KW-0460">Magnesium</keyword>
<evidence type="ECO:0000259" key="9">
    <source>
        <dbReference type="SMART" id="SM01329"/>
    </source>
</evidence>
<dbReference type="Gene3D" id="3.40.718.10">
    <property type="entry name" value="Isopropylmalate Dehydrogenase"/>
    <property type="match status" value="1"/>
</dbReference>
<dbReference type="RefSeq" id="WP_089284677.1">
    <property type="nucleotide sequence ID" value="NZ_FZOJ01000029.1"/>
</dbReference>
<keyword evidence="4" id="KW-0479">Metal-binding</keyword>
<feature type="domain" description="Isopropylmalate dehydrogenase-like" evidence="9">
    <location>
        <begin position="3"/>
        <end position="327"/>
    </location>
</feature>
<evidence type="ECO:0000256" key="4">
    <source>
        <dbReference type="ARBA" id="ARBA00022723"/>
    </source>
</evidence>
<dbReference type="PANTHER" id="PTHR11835">
    <property type="entry name" value="DECARBOXYLATING DEHYDROGENASES-ISOCITRATE, ISOPROPYLMALATE, TARTRATE"/>
    <property type="match status" value="1"/>
</dbReference>
<dbReference type="OrthoDB" id="9806254at2"/>
<dbReference type="GO" id="GO:0051287">
    <property type="term" value="F:NAD binding"/>
    <property type="evidence" value="ECO:0007669"/>
    <property type="project" value="InterPro"/>
</dbReference>
<organism evidence="10 11">
    <name type="scientific">Anaerovirgula multivorans</name>
    <dbReference type="NCBI Taxonomy" id="312168"/>
    <lineage>
        <taxon>Bacteria</taxon>
        <taxon>Bacillati</taxon>
        <taxon>Bacillota</taxon>
        <taxon>Clostridia</taxon>
        <taxon>Peptostreptococcales</taxon>
        <taxon>Natronincolaceae</taxon>
        <taxon>Anaerovirgula</taxon>
    </lineage>
</organism>
<evidence type="ECO:0000256" key="2">
    <source>
        <dbReference type="ARBA" id="ARBA00001946"/>
    </source>
</evidence>
<evidence type="ECO:0000256" key="1">
    <source>
        <dbReference type="ARBA" id="ARBA00001936"/>
    </source>
</evidence>
<keyword evidence="6" id="KW-0809">Transit peptide</keyword>
<dbReference type="FunFam" id="3.40.718.10:FF:000014">
    <property type="entry name" value="Isocitrate dehydrogenase (NAD(+))"/>
    <property type="match status" value="1"/>
</dbReference>
<proteinExistence type="inferred from homology"/>
<comment type="similarity">
    <text evidence="3">Belongs to the isocitrate and isopropylmalate dehydrogenases family.</text>
</comment>
<dbReference type="GO" id="GO:0006102">
    <property type="term" value="P:isocitrate metabolic process"/>
    <property type="evidence" value="ECO:0007669"/>
    <property type="project" value="TreeGrafter"/>
</dbReference>
<dbReference type="InterPro" id="IPR004434">
    <property type="entry name" value="Isocitrate_DH_NAD"/>
</dbReference>
<evidence type="ECO:0000256" key="3">
    <source>
        <dbReference type="ARBA" id="ARBA00007769"/>
    </source>
</evidence>
<keyword evidence="8" id="KW-0520">NAD</keyword>
<evidence type="ECO:0000256" key="6">
    <source>
        <dbReference type="ARBA" id="ARBA00022946"/>
    </source>
</evidence>
<evidence type="ECO:0000256" key="8">
    <source>
        <dbReference type="ARBA" id="ARBA00023027"/>
    </source>
</evidence>